<dbReference type="OrthoDB" id="5275938at2759"/>
<dbReference type="AlphaFoldDB" id="A0A6A7AB92"/>
<reference evidence="1" key="1">
    <citation type="journal article" date="2020" name="Stud. Mycol.">
        <title>101 Dothideomycetes genomes: a test case for predicting lifestyles and emergence of pathogens.</title>
        <authorList>
            <person name="Haridas S."/>
            <person name="Albert R."/>
            <person name="Binder M."/>
            <person name="Bloem J."/>
            <person name="Labutti K."/>
            <person name="Salamov A."/>
            <person name="Andreopoulos B."/>
            <person name="Baker S."/>
            <person name="Barry K."/>
            <person name="Bills G."/>
            <person name="Bluhm B."/>
            <person name="Cannon C."/>
            <person name="Castanera R."/>
            <person name="Culley D."/>
            <person name="Daum C."/>
            <person name="Ezra D."/>
            <person name="Gonzalez J."/>
            <person name="Henrissat B."/>
            <person name="Kuo A."/>
            <person name="Liang C."/>
            <person name="Lipzen A."/>
            <person name="Lutzoni F."/>
            <person name="Magnuson J."/>
            <person name="Mondo S."/>
            <person name="Nolan M."/>
            <person name="Ohm R."/>
            <person name="Pangilinan J."/>
            <person name="Park H.-J."/>
            <person name="Ramirez L."/>
            <person name="Alfaro M."/>
            <person name="Sun H."/>
            <person name="Tritt A."/>
            <person name="Yoshinaga Y."/>
            <person name="Zwiers L.-H."/>
            <person name="Turgeon B."/>
            <person name="Goodwin S."/>
            <person name="Spatafora J."/>
            <person name="Crous P."/>
            <person name="Grigoriev I."/>
        </authorList>
    </citation>
    <scope>NUCLEOTIDE SEQUENCE</scope>
    <source>
        <strain evidence="1">CBS 113818</strain>
    </source>
</reference>
<dbReference type="Proteomes" id="UP000799424">
    <property type="component" value="Unassembled WGS sequence"/>
</dbReference>
<protein>
    <recommendedName>
        <fullName evidence="3">BTB domain-containing protein</fullName>
    </recommendedName>
</protein>
<accession>A0A6A7AB92</accession>
<evidence type="ECO:0008006" key="3">
    <source>
        <dbReference type="Google" id="ProtNLM"/>
    </source>
</evidence>
<evidence type="ECO:0000313" key="1">
    <source>
        <dbReference type="EMBL" id="KAF2829998.1"/>
    </source>
</evidence>
<evidence type="ECO:0000313" key="2">
    <source>
        <dbReference type="Proteomes" id="UP000799424"/>
    </source>
</evidence>
<sequence length="534" mass="61084">MDEMDRQRLIQLLLDARNARYPDVPIQRPQTRNVPERRRVQQLGMIPRPPPPPAPSILAILRQKLKRSWGRSKPNDRYMLWRDVPDVHTDVDRLQGLGNDFPHTNLLPTDTPESDRVVIIAGNEKSPHGMRSFTVARPQLDHIGTHWAKALKRNTRRTLWRKPKWTKHVILADDDADAVSIILSIVHLRTDMLPRTLSLKEFIHLAQLSERYQLNYLLAPNVERWFAPHREFLLQPGRERWLYVTWQFGLEEDYLRLSRHLLMNCTTDEQSRLIAPGTNRVLKVYPEGRHSPEIQTITLARLSIIAKLLATTYNTVDRLLGLDSCRLRALPEEERVFCSGRSSLALHRFLTRNQILPRIAHCGSVHLSVTQLQQLLVTADLYENVPEPDGSIARVSCRGDPKRIRVTPGTTATISLAREIPQIVMSGDHEEACDVGLRLREAVEETMRTLSRGDGVGSGLRDTPRFLAQLRRNAGTSSLRSGPCVFALLASADYGSSSVQRSWTLRKWWSRSHKRIFVVFEGLLMSILLAPSLR</sequence>
<proteinExistence type="predicted"/>
<keyword evidence="2" id="KW-1185">Reference proteome</keyword>
<gene>
    <name evidence="1" type="ORF">CC86DRAFT_178506</name>
</gene>
<dbReference type="EMBL" id="MU006220">
    <property type="protein sequence ID" value="KAF2829998.1"/>
    <property type="molecule type" value="Genomic_DNA"/>
</dbReference>
<name>A0A6A7AB92_9PLEO</name>
<organism evidence="1 2">
    <name type="scientific">Ophiobolus disseminans</name>
    <dbReference type="NCBI Taxonomy" id="1469910"/>
    <lineage>
        <taxon>Eukaryota</taxon>
        <taxon>Fungi</taxon>
        <taxon>Dikarya</taxon>
        <taxon>Ascomycota</taxon>
        <taxon>Pezizomycotina</taxon>
        <taxon>Dothideomycetes</taxon>
        <taxon>Pleosporomycetidae</taxon>
        <taxon>Pleosporales</taxon>
        <taxon>Pleosporineae</taxon>
        <taxon>Phaeosphaeriaceae</taxon>
        <taxon>Ophiobolus</taxon>
    </lineage>
</organism>